<feature type="domain" description="RING-type" evidence="6">
    <location>
        <begin position="226"/>
        <end position="266"/>
    </location>
</feature>
<dbReference type="GO" id="GO:0008270">
    <property type="term" value="F:zinc ion binding"/>
    <property type="evidence" value="ECO:0007669"/>
    <property type="project" value="UniProtKB-KW"/>
</dbReference>
<keyword evidence="2 4" id="KW-0863">Zinc-finger</keyword>
<feature type="region of interest" description="Disordered" evidence="5">
    <location>
        <begin position="356"/>
        <end position="379"/>
    </location>
</feature>
<evidence type="ECO:0000313" key="9">
    <source>
        <dbReference type="Proteomes" id="UP000316726"/>
    </source>
</evidence>
<keyword evidence="9" id="KW-1185">Reference proteome</keyword>
<feature type="region of interest" description="Disordered" evidence="5">
    <location>
        <begin position="122"/>
        <end position="142"/>
    </location>
</feature>
<dbReference type="SMART" id="SM00184">
    <property type="entry name" value="RING"/>
    <property type="match status" value="1"/>
</dbReference>
<feature type="region of interest" description="Disordered" evidence="5">
    <location>
        <begin position="516"/>
        <end position="569"/>
    </location>
</feature>
<dbReference type="Proteomes" id="UP000316726">
    <property type="component" value="Chromosome 8"/>
</dbReference>
<dbReference type="STRING" id="1764295.A0A5B8MPX7"/>
<evidence type="ECO:0008006" key="10">
    <source>
        <dbReference type="Google" id="ProtNLM"/>
    </source>
</evidence>
<dbReference type="PANTHER" id="PTHR24007">
    <property type="entry name" value="BRCA1-ASSOCIATED PROTEIN"/>
    <property type="match status" value="1"/>
</dbReference>
<dbReference type="CDD" id="cd16457">
    <property type="entry name" value="RING-H2_BRAP2"/>
    <property type="match status" value="1"/>
</dbReference>
<dbReference type="EMBL" id="CP031041">
    <property type="protein sequence ID" value="QDZ22728.1"/>
    <property type="molecule type" value="Genomic_DNA"/>
</dbReference>
<dbReference type="GO" id="GO:0005737">
    <property type="term" value="C:cytoplasm"/>
    <property type="evidence" value="ECO:0007669"/>
    <property type="project" value="TreeGrafter"/>
</dbReference>
<evidence type="ECO:0000256" key="5">
    <source>
        <dbReference type="SAM" id="MobiDB-lite"/>
    </source>
</evidence>
<dbReference type="InterPro" id="IPR001841">
    <property type="entry name" value="Znf_RING"/>
</dbReference>
<feature type="domain" description="UBP-type" evidence="7">
    <location>
        <begin position="260"/>
        <end position="356"/>
    </location>
</feature>
<dbReference type="PANTHER" id="PTHR24007:SF7">
    <property type="entry name" value="BRCA1-ASSOCIATED PROTEIN"/>
    <property type="match status" value="1"/>
</dbReference>
<gene>
    <name evidence="8" type="ORF">A3770_08p52460</name>
</gene>
<protein>
    <recommendedName>
        <fullName evidence="10">BRCA1-associated protein</fullName>
    </recommendedName>
</protein>
<dbReference type="InterPro" id="IPR001607">
    <property type="entry name" value="Znf_UBP"/>
</dbReference>
<dbReference type="AlphaFoldDB" id="A0A5B8MPX7"/>
<proteinExistence type="predicted"/>
<dbReference type="Gene3D" id="3.30.40.10">
    <property type="entry name" value="Zinc/RING finger domain, C3HC4 (zinc finger)"/>
    <property type="match status" value="1"/>
</dbReference>
<dbReference type="InterPro" id="IPR011422">
    <property type="entry name" value="BRAP2/ETP1_RRM"/>
</dbReference>
<dbReference type="PROSITE" id="PS50089">
    <property type="entry name" value="ZF_RING_2"/>
    <property type="match status" value="1"/>
</dbReference>
<evidence type="ECO:0000256" key="2">
    <source>
        <dbReference type="ARBA" id="ARBA00022771"/>
    </source>
</evidence>
<accession>A0A5B8MPX7</accession>
<sequence>MNAYIMASGAEDEDLSSCVMRSAGVEIPFSLGNPSVENIQGSLRLFRPVERTEGGKVRIPSTSEIESKAITALPELRSSTLCLLALPPSFIPADTFKFFGAFLQSMHRIRFVRQGTLELPGVGGNNGHAEQGEDEVSGSRDSLSSKMSASCILEFRTQDMADEFYLAYDGKKYSSLEEDTCRCVFVQSCKLLSEGEGIEKGSECPKEGKEAGCAGTLEVETEMPTCPVCLERLDAHITGIATTMCNHDFHPECLKKCTMTSCPVCRYSQMESEDAQRTQCQVCDGREDLWICIICGHVGCGRYARGHARTHWLETGHCYAMELQSQRVWDYVGDEYVHRLIRSKVDGQHYLVEVPANGDVEPMEQPGGSSERGEDKKLAEKHQDVILTSKLEAITLEYNHLLMAQLGSQTEYFEGQLQEMRQQVAMEREMSNAALSKARHLEASRKGCEKKLREDFEKENSFLKDLSESVLRDKDKWREEVNLAKSKLEEKDAVIKDLQEQVRDLMVYLEAQSMVSQHEDISQEEIRDSTVTLGSEDEDEDHGQPGSSKGRNATHARLKNKLKMKKTLQ</sequence>
<dbReference type="Pfam" id="PF07576">
    <property type="entry name" value="BRAP2"/>
    <property type="match status" value="2"/>
</dbReference>
<evidence type="ECO:0000259" key="7">
    <source>
        <dbReference type="PROSITE" id="PS50271"/>
    </source>
</evidence>
<dbReference type="OrthoDB" id="273556at2759"/>
<dbReference type="InterPro" id="IPR013083">
    <property type="entry name" value="Znf_RING/FYVE/PHD"/>
</dbReference>
<dbReference type="InterPro" id="IPR047243">
    <property type="entry name" value="RING-H2_BRAP2"/>
</dbReference>
<organism evidence="8 9">
    <name type="scientific">Chloropicon primus</name>
    <dbReference type="NCBI Taxonomy" id="1764295"/>
    <lineage>
        <taxon>Eukaryota</taxon>
        <taxon>Viridiplantae</taxon>
        <taxon>Chlorophyta</taxon>
        <taxon>Chloropicophyceae</taxon>
        <taxon>Chloropicales</taxon>
        <taxon>Chloropicaceae</taxon>
        <taxon>Chloropicon</taxon>
    </lineage>
</organism>
<evidence type="ECO:0000256" key="4">
    <source>
        <dbReference type="PROSITE-ProRule" id="PRU00502"/>
    </source>
</evidence>
<dbReference type="SUPFAM" id="SSF57850">
    <property type="entry name" value="RING/U-box"/>
    <property type="match status" value="2"/>
</dbReference>
<keyword evidence="1" id="KW-0479">Metal-binding</keyword>
<evidence type="ECO:0000259" key="6">
    <source>
        <dbReference type="PROSITE" id="PS50089"/>
    </source>
</evidence>
<dbReference type="GO" id="GO:0007265">
    <property type="term" value="P:Ras protein signal transduction"/>
    <property type="evidence" value="ECO:0007669"/>
    <property type="project" value="TreeGrafter"/>
</dbReference>
<name>A0A5B8MPX7_9CHLO</name>
<evidence type="ECO:0000256" key="1">
    <source>
        <dbReference type="ARBA" id="ARBA00022723"/>
    </source>
</evidence>
<feature type="compositionally biased region" description="Basic residues" evidence="5">
    <location>
        <begin position="552"/>
        <end position="569"/>
    </location>
</feature>
<keyword evidence="3" id="KW-0862">Zinc</keyword>
<reference evidence="8 9" key="1">
    <citation type="submission" date="2018-07" db="EMBL/GenBank/DDBJ databases">
        <title>The complete nuclear genome of the prasinophyte Chloropicon primus (CCMP1205).</title>
        <authorList>
            <person name="Pombert J.-F."/>
            <person name="Otis C."/>
            <person name="Turmel M."/>
            <person name="Lemieux C."/>
        </authorList>
    </citation>
    <scope>NUCLEOTIDE SEQUENCE [LARGE SCALE GENOMIC DNA]</scope>
    <source>
        <strain evidence="8 9">CCMP1205</strain>
    </source>
</reference>
<evidence type="ECO:0000313" key="8">
    <source>
        <dbReference type="EMBL" id="QDZ22728.1"/>
    </source>
</evidence>
<dbReference type="SMART" id="SM00290">
    <property type="entry name" value="ZnF_UBP"/>
    <property type="match status" value="1"/>
</dbReference>
<dbReference type="GO" id="GO:0061630">
    <property type="term" value="F:ubiquitin protein ligase activity"/>
    <property type="evidence" value="ECO:0007669"/>
    <property type="project" value="TreeGrafter"/>
</dbReference>
<dbReference type="Pfam" id="PF02148">
    <property type="entry name" value="zf-UBP"/>
    <property type="match status" value="1"/>
</dbReference>
<feature type="compositionally biased region" description="Basic and acidic residues" evidence="5">
    <location>
        <begin position="517"/>
        <end position="528"/>
    </location>
</feature>
<dbReference type="PROSITE" id="PS50271">
    <property type="entry name" value="ZF_UBP"/>
    <property type="match status" value="1"/>
</dbReference>
<dbReference type="GO" id="GO:0016567">
    <property type="term" value="P:protein ubiquitination"/>
    <property type="evidence" value="ECO:0007669"/>
    <property type="project" value="TreeGrafter"/>
</dbReference>
<evidence type="ECO:0000256" key="3">
    <source>
        <dbReference type="ARBA" id="ARBA00022833"/>
    </source>
</evidence>